<evidence type="ECO:0000313" key="5">
    <source>
        <dbReference type="EMBL" id="OPX45776.1"/>
    </source>
</evidence>
<evidence type="ECO:0000259" key="4">
    <source>
        <dbReference type="PROSITE" id="PS50995"/>
    </source>
</evidence>
<dbReference type="InterPro" id="IPR036390">
    <property type="entry name" value="WH_DNA-bd_sf"/>
</dbReference>
<dbReference type="STRING" id="48256.CLHUN_07140"/>
<keyword evidence="1" id="KW-0805">Transcription regulation</keyword>
<dbReference type="GO" id="GO:0003677">
    <property type="term" value="F:DNA binding"/>
    <property type="evidence" value="ECO:0007669"/>
    <property type="project" value="UniProtKB-KW"/>
</dbReference>
<accession>A0A1V4SQN5</accession>
<reference evidence="5 6" key="1">
    <citation type="submission" date="2017-03" db="EMBL/GenBank/DDBJ databases">
        <title>Genome sequence of Clostridium hungatei DSM 14427.</title>
        <authorList>
            <person name="Poehlein A."/>
            <person name="Daniel R."/>
        </authorList>
    </citation>
    <scope>NUCLEOTIDE SEQUENCE [LARGE SCALE GENOMIC DNA]</scope>
    <source>
        <strain evidence="5 6">DSM 14427</strain>
    </source>
</reference>
<dbReference type="AlphaFoldDB" id="A0A1V4SQN5"/>
<dbReference type="PROSITE" id="PS01117">
    <property type="entry name" value="HTH_MARR_1"/>
    <property type="match status" value="1"/>
</dbReference>
<proteinExistence type="predicted"/>
<evidence type="ECO:0000313" key="6">
    <source>
        <dbReference type="Proteomes" id="UP000191554"/>
    </source>
</evidence>
<dbReference type="PROSITE" id="PS50995">
    <property type="entry name" value="HTH_MARR_2"/>
    <property type="match status" value="1"/>
</dbReference>
<dbReference type="InterPro" id="IPR036388">
    <property type="entry name" value="WH-like_DNA-bd_sf"/>
</dbReference>
<dbReference type="RefSeq" id="WP_080063171.1">
    <property type="nucleotide sequence ID" value="NZ_MZGX01000003.1"/>
</dbReference>
<dbReference type="InterPro" id="IPR000835">
    <property type="entry name" value="HTH_MarR-typ"/>
</dbReference>
<dbReference type="OrthoDB" id="9808725at2"/>
<dbReference type="Gene3D" id="1.10.10.10">
    <property type="entry name" value="Winged helix-like DNA-binding domain superfamily/Winged helix DNA-binding domain"/>
    <property type="match status" value="1"/>
</dbReference>
<dbReference type="SUPFAM" id="SSF46785">
    <property type="entry name" value="Winged helix' DNA-binding domain"/>
    <property type="match status" value="1"/>
</dbReference>
<keyword evidence="3" id="KW-0804">Transcription</keyword>
<dbReference type="InterPro" id="IPR023187">
    <property type="entry name" value="Tscrpt_reg_MarR-type_CS"/>
</dbReference>
<evidence type="ECO:0000256" key="2">
    <source>
        <dbReference type="ARBA" id="ARBA00023125"/>
    </source>
</evidence>
<feature type="domain" description="HTH marR-type" evidence="4">
    <location>
        <begin position="4"/>
        <end position="136"/>
    </location>
</feature>
<dbReference type="Proteomes" id="UP000191554">
    <property type="component" value="Unassembled WGS sequence"/>
</dbReference>
<comment type="caution">
    <text evidence="5">The sequence shown here is derived from an EMBL/GenBank/DDBJ whole genome shotgun (WGS) entry which is preliminary data.</text>
</comment>
<sequence>MISQRELNLLLIKVGAVHKRRSAYEFMKQDLTAGQPRMLNYLFEHNGSIQREIAEACYLEPASVTSVLNSMERSGLIEKKPDRGDKRALEVWLTEKGLAKKKDVDAIFTAMADECFKGFTDEEKQMAGSFLTRIFKNMLDCKPQEWPA</sequence>
<evidence type="ECO:0000256" key="1">
    <source>
        <dbReference type="ARBA" id="ARBA00023015"/>
    </source>
</evidence>
<evidence type="ECO:0000256" key="3">
    <source>
        <dbReference type="ARBA" id="ARBA00023163"/>
    </source>
</evidence>
<dbReference type="PANTHER" id="PTHR42756:SF1">
    <property type="entry name" value="TRANSCRIPTIONAL REPRESSOR OF EMRAB OPERON"/>
    <property type="match status" value="1"/>
</dbReference>
<keyword evidence="2" id="KW-0238">DNA-binding</keyword>
<gene>
    <name evidence="5" type="primary">ohrR_2</name>
    <name evidence="5" type="ORF">CLHUN_07140</name>
</gene>
<keyword evidence="6" id="KW-1185">Reference proteome</keyword>
<dbReference type="PRINTS" id="PR00598">
    <property type="entry name" value="HTHMARR"/>
</dbReference>
<dbReference type="GO" id="GO:0003700">
    <property type="term" value="F:DNA-binding transcription factor activity"/>
    <property type="evidence" value="ECO:0007669"/>
    <property type="project" value="InterPro"/>
</dbReference>
<organism evidence="5 6">
    <name type="scientific">Ruminiclostridium hungatei</name>
    <name type="common">Clostridium hungatei</name>
    <dbReference type="NCBI Taxonomy" id="48256"/>
    <lineage>
        <taxon>Bacteria</taxon>
        <taxon>Bacillati</taxon>
        <taxon>Bacillota</taxon>
        <taxon>Clostridia</taxon>
        <taxon>Eubacteriales</taxon>
        <taxon>Oscillospiraceae</taxon>
        <taxon>Ruminiclostridium</taxon>
    </lineage>
</organism>
<dbReference type="Pfam" id="PF12802">
    <property type="entry name" value="MarR_2"/>
    <property type="match status" value="1"/>
</dbReference>
<name>A0A1V4SQN5_RUMHU</name>
<dbReference type="EMBL" id="MZGX01000003">
    <property type="protein sequence ID" value="OPX45776.1"/>
    <property type="molecule type" value="Genomic_DNA"/>
</dbReference>
<dbReference type="PANTHER" id="PTHR42756">
    <property type="entry name" value="TRANSCRIPTIONAL REGULATOR, MARR"/>
    <property type="match status" value="1"/>
</dbReference>
<protein>
    <submittedName>
        <fullName evidence="5">Organic hydroperoxide resistance transcriptional regulator</fullName>
    </submittedName>
</protein>
<dbReference type="SMART" id="SM00347">
    <property type="entry name" value="HTH_MARR"/>
    <property type="match status" value="1"/>
</dbReference>